<dbReference type="InParanoid" id="A0A1X7V2N9"/>
<organism evidence="1">
    <name type="scientific">Amphimedon queenslandica</name>
    <name type="common">Sponge</name>
    <dbReference type="NCBI Taxonomy" id="400682"/>
    <lineage>
        <taxon>Eukaryota</taxon>
        <taxon>Metazoa</taxon>
        <taxon>Porifera</taxon>
        <taxon>Demospongiae</taxon>
        <taxon>Heteroscleromorpha</taxon>
        <taxon>Haplosclerida</taxon>
        <taxon>Niphatidae</taxon>
        <taxon>Amphimedon</taxon>
    </lineage>
</organism>
<accession>A0A1X7V2N9</accession>
<evidence type="ECO:0000313" key="1">
    <source>
        <dbReference type="EnsemblMetazoa" id="Aqu2.1.34520_001"/>
    </source>
</evidence>
<proteinExistence type="predicted"/>
<name>A0A1X7V2N9_AMPQE</name>
<protein>
    <recommendedName>
        <fullName evidence="2">Metallothionein</fullName>
    </recommendedName>
</protein>
<dbReference type="EnsemblMetazoa" id="Aqu2.1.34520_001">
    <property type="protein sequence ID" value="Aqu2.1.34520_001"/>
    <property type="gene ID" value="Aqu2.1.34520"/>
</dbReference>
<dbReference type="AlphaFoldDB" id="A0A1X7V2N9"/>
<evidence type="ECO:0008006" key="2">
    <source>
        <dbReference type="Google" id="ProtNLM"/>
    </source>
</evidence>
<sequence>MAATHCCQCNGKSGFCHCCACVNKGLPCSYCLLGEEDNNACCNHGGASSNRASNPRYHSWPSSTLSGAALSRILVLILAFLIPHHPCCLFQKPFLALRSRYCTILLRVPATAGL</sequence>
<reference evidence="1" key="1">
    <citation type="submission" date="2017-05" db="UniProtKB">
        <authorList>
            <consortium name="EnsemblMetazoa"/>
        </authorList>
    </citation>
    <scope>IDENTIFICATION</scope>
</reference>